<dbReference type="OrthoDB" id="6902198at2759"/>
<accession>A0A8J2NWH3</accession>
<dbReference type="AlphaFoldDB" id="A0A8J2NWH3"/>
<evidence type="ECO:0000313" key="3">
    <source>
        <dbReference type="Proteomes" id="UP000708208"/>
    </source>
</evidence>
<dbReference type="GO" id="GO:0004252">
    <property type="term" value="F:serine-type endopeptidase activity"/>
    <property type="evidence" value="ECO:0007669"/>
    <property type="project" value="InterPro"/>
</dbReference>
<sequence>MVPQFTYPDVRRDDSVVDNYHGAEVVDPYRWLEDPDSEEVKHFVEEQNKVTVPYLESCPVRENIRKRLTDLFNYPKYRCPERQGKRYYFLKNSGLQNQRFNT</sequence>
<comment type="caution">
    <text evidence="2">The sequence shown here is derived from an EMBL/GenBank/DDBJ whole genome shotgun (WGS) entry which is preliminary data.</text>
</comment>
<dbReference type="PANTHER" id="PTHR42881">
    <property type="entry name" value="PROLYL ENDOPEPTIDASE"/>
    <property type="match status" value="1"/>
</dbReference>
<protein>
    <recommendedName>
        <fullName evidence="1">Peptidase S9A N-terminal domain-containing protein</fullName>
    </recommendedName>
</protein>
<proteinExistence type="predicted"/>
<dbReference type="Pfam" id="PF02897">
    <property type="entry name" value="Peptidase_S9_N"/>
    <property type="match status" value="1"/>
</dbReference>
<organism evidence="2 3">
    <name type="scientific">Allacma fusca</name>
    <dbReference type="NCBI Taxonomy" id="39272"/>
    <lineage>
        <taxon>Eukaryota</taxon>
        <taxon>Metazoa</taxon>
        <taxon>Ecdysozoa</taxon>
        <taxon>Arthropoda</taxon>
        <taxon>Hexapoda</taxon>
        <taxon>Collembola</taxon>
        <taxon>Symphypleona</taxon>
        <taxon>Sminthuridae</taxon>
        <taxon>Allacma</taxon>
    </lineage>
</organism>
<dbReference type="FunFam" id="3.40.50.1820:FF:000275">
    <property type="entry name" value="Prolyl endopeptidase"/>
    <property type="match status" value="1"/>
</dbReference>
<gene>
    <name evidence="2" type="ORF">AFUS01_LOCUS6724</name>
</gene>
<dbReference type="InterPro" id="IPR051167">
    <property type="entry name" value="Prolyl_oligopep/macrocyclase"/>
</dbReference>
<dbReference type="EMBL" id="CAJVCH010044246">
    <property type="protein sequence ID" value="CAG7717259.1"/>
    <property type="molecule type" value="Genomic_DNA"/>
</dbReference>
<dbReference type="GO" id="GO:0005829">
    <property type="term" value="C:cytosol"/>
    <property type="evidence" value="ECO:0007669"/>
    <property type="project" value="TreeGrafter"/>
</dbReference>
<keyword evidence="3" id="KW-1185">Reference proteome</keyword>
<dbReference type="PANTHER" id="PTHR42881:SF2">
    <property type="entry name" value="PROLYL ENDOPEPTIDASE"/>
    <property type="match status" value="1"/>
</dbReference>
<evidence type="ECO:0000313" key="2">
    <source>
        <dbReference type="EMBL" id="CAG7717259.1"/>
    </source>
</evidence>
<name>A0A8J2NWH3_9HEXA</name>
<dbReference type="InterPro" id="IPR023302">
    <property type="entry name" value="Pept_S9A_N"/>
</dbReference>
<feature type="domain" description="Peptidase S9A N-terminal" evidence="1">
    <location>
        <begin position="8"/>
        <end position="99"/>
    </location>
</feature>
<evidence type="ECO:0000259" key="1">
    <source>
        <dbReference type="Pfam" id="PF02897"/>
    </source>
</evidence>
<dbReference type="GO" id="GO:0070012">
    <property type="term" value="F:oligopeptidase activity"/>
    <property type="evidence" value="ECO:0007669"/>
    <property type="project" value="TreeGrafter"/>
</dbReference>
<dbReference type="Proteomes" id="UP000708208">
    <property type="component" value="Unassembled WGS sequence"/>
</dbReference>
<reference evidence="2" key="1">
    <citation type="submission" date="2021-06" db="EMBL/GenBank/DDBJ databases">
        <authorList>
            <person name="Hodson N. C."/>
            <person name="Mongue J. A."/>
            <person name="Jaron S. K."/>
        </authorList>
    </citation>
    <scope>NUCLEOTIDE SEQUENCE</scope>
</reference>